<dbReference type="AlphaFoldDB" id="D3F3Z9"/>
<dbReference type="GO" id="GO:0016020">
    <property type="term" value="C:membrane"/>
    <property type="evidence" value="ECO:0007669"/>
    <property type="project" value="InterPro"/>
</dbReference>
<dbReference type="CDD" id="cd00254">
    <property type="entry name" value="LT-like"/>
    <property type="match status" value="1"/>
</dbReference>
<dbReference type="InterPro" id="IPR000189">
    <property type="entry name" value="Transglyc_AS"/>
</dbReference>
<evidence type="ECO:0000313" key="4">
    <source>
        <dbReference type="Proteomes" id="UP000008229"/>
    </source>
</evidence>
<dbReference type="Pfam" id="PF01464">
    <property type="entry name" value="SLT"/>
    <property type="match status" value="1"/>
</dbReference>
<dbReference type="InterPro" id="IPR023346">
    <property type="entry name" value="Lysozyme-like_dom_sf"/>
</dbReference>
<dbReference type="PROSITE" id="PS00922">
    <property type="entry name" value="TRANSGLYCOSYLASE"/>
    <property type="match status" value="1"/>
</dbReference>
<dbReference type="GO" id="GO:0008933">
    <property type="term" value="F:peptidoglycan lytic transglycosylase activity"/>
    <property type="evidence" value="ECO:0007669"/>
    <property type="project" value="InterPro"/>
</dbReference>
<dbReference type="CAZy" id="GH23">
    <property type="family name" value="Glycoside Hydrolase Family 23"/>
</dbReference>
<dbReference type="GO" id="GO:0000270">
    <property type="term" value="P:peptidoglycan metabolic process"/>
    <property type="evidence" value="ECO:0007669"/>
    <property type="project" value="InterPro"/>
</dbReference>
<dbReference type="RefSeq" id="WP_012931535.1">
    <property type="nucleotide sequence ID" value="NC_013739.1"/>
</dbReference>
<sequence>MSVAAVEGAAAPGTGAQAAIARIAELQTLVARAHGVPPVAAASAPATSFSSALAGAGVGQAIANSAAAGAPVTQPLPGATGAGSGLGGTPSPFDGLILAAAQKHGLDPALLKGLIRAESNFDPTASSPAGAAGLVQLMPGTAASLGVTDRLDPAQSIDGGARYLRQQLDAFGGDVTKALAAYNAGPGAVQRYNGVPPYAETQAYVQKVQAYADEYRVAPVAAALPAPTTLPTTAIPTTGSGSIT</sequence>
<feature type="domain" description="Transglycosylase SLT" evidence="2">
    <location>
        <begin position="96"/>
        <end position="195"/>
    </location>
</feature>
<dbReference type="STRING" id="469383.Cwoe_0046"/>
<dbReference type="SUPFAM" id="SSF53955">
    <property type="entry name" value="Lysozyme-like"/>
    <property type="match status" value="1"/>
</dbReference>
<evidence type="ECO:0000259" key="2">
    <source>
        <dbReference type="Pfam" id="PF01464"/>
    </source>
</evidence>
<evidence type="ECO:0000313" key="3">
    <source>
        <dbReference type="EMBL" id="ADB48482.1"/>
    </source>
</evidence>
<dbReference type="PANTHER" id="PTHR37423:SF2">
    <property type="entry name" value="MEMBRANE-BOUND LYTIC MUREIN TRANSGLYCOSYLASE C"/>
    <property type="match status" value="1"/>
</dbReference>
<comment type="similarity">
    <text evidence="1">Belongs to the transglycosylase Slt family.</text>
</comment>
<keyword evidence="4" id="KW-1185">Reference proteome</keyword>
<dbReference type="PANTHER" id="PTHR37423">
    <property type="entry name" value="SOLUBLE LYTIC MUREIN TRANSGLYCOSYLASE-RELATED"/>
    <property type="match status" value="1"/>
</dbReference>
<reference evidence="4" key="2">
    <citation type="submission" date="2010-01" db="EMBL/GenBank/DDBJ databases">
        <title>The complete genome of Conexibacter woesei DSM 14684.</title>
        <authorList>
            <consortium name="US DOE Joint Genome Institute (JGI-PGF)"/>
            <person name="Lucas S."/>
            <person name="Copeland A."/>
            <person name="Lapidus A."/>
            <person name="Glavina del Rio T."/>
            <person name="Dalin E."/>
            <person name="Tice H."/>
            <person name="Bruce D."/>
            <person name="Goodwin L."/>
            <person name="Pitluck S."/>
            <person name="Kyrpides N."/>
            <person name="Mavromatis K."/>
            <person name="Ivanova N."/>
            <person name="Mikhailova N."/>
            <person name="Chertkov O."/>
            <person name="Brettin T."/>
            <person name="Detter J.C."/>
            <person name="Han C."/>
            <person name="Larimer F."/>
            <person name="Land M."/>
            <person name="Hauser L."/>
            <person name="Markowitz V."/>
            <person name="Cheng J.-F."/>
            <person name="Hugenholtz P."/>
            <person name="Woyke T."/>
            <person name="Wu D."/>
            <person name="Pukall R."/>
            <person name="Steenblock K."/>
            <person name="Schneider S."/>
            <person name="Klenk H.-P."/>
            <person name="Eisen J.A."/>
        </authorList>
    </citation>
    <scope>NUCLEOTIDE SEQUENCE [LARGE SCALE GENOMIC DNA]</scope>
    <source>
        <strain evidence="4">DSM 14684 / CIP 108061 / JCM 11494 / NBRC 100937 / ID131577</strain>
    </source>
</reference>
<gene>
    <name evidence="3" type="ordered locus">Cwoe_0046</name>
</gene>
<proteinExistence type="inferred from homology"/>
<dbReference type="KEGG" id="cwo:Cwoe_0046"/>
<dbReference type="Gene3D" id="1.10.530.10">
    <property type="match status" value="1"/>
</dbReference>
<dbReference type="EMBL" id="CP001854">
    <property type="protein sequence ID" value="ADB48482.1"/>
    <property type="molecule type" value="Genomic_DNA"/>
</dbReference>
<organism evidence="3 4">
    <name type="scientific">Conexibacter woesei (strain DSM 14684 / CCUG 47730 / CIP 108061 / JCM 11494 / NBRC 100937 / ID131577)</name>
    <dbReference type="NCBI Taxonomy" id="469383"/>
    <lineage>
        <taxon>Bacteria</taxon>
        <taxon>Bacillati</taxon>
        <taxon>Actinomycetota</taxon>
        <taxon>Thermoleophilia</taxon>
        <taxon>Solirubrobacterales</taxon>
        <taxon>Conexibacteraceae</taxon>
        <taxon>Conexibacter</taxon>
    </lineage>
</organism>
<dbReference type="InterPro" id="IPR008258">
    <property type="entry name" value="Transglycosylase_SLT_dom_1"/>
</dbReference>
<accession>D3F3Z9</accession>
<reference evidence="3 4" key="1">
    <citation type="journal article" date="2010" name="Stand. Genomic Sci.">
        <title>Complete genome sequence of Conexibacter woesei type strain (ID131577).</title>
        <authorList>
            <person name="Pukall R."/>
            <person name="Lapidus A."/>
            <person name="Glavina Del Rio T."/>
            <person name="Copeland A."/>
            <person name="Tice H."/>
            <person name="Cheng J.-F."/>
            <person name="Lucas S."/>
            <person name="Chen F."/>
            <person name="Nolan M."/>
            <person name="Bruce D."/>
            <person name="Goodwin L."/>
            <person name="Pitluck S."/>
            <person name="Mavromatis K."/>
            <person name="Ivanova N."/>
            <person name="Ovchinnikova G."/>
            <person name="Pati A."/>
            <person name="Chen A."/>
            <person name="Palaniappan K."/>
            <person name="Land M."/>
            <person name="Hauser L."/>
            <person name="Chang Y.-J."/>
            <person name="Jeffries C.D."/>
            <person name="Chain P."/>
            <person name="Meincke L."/>
            <person name="Sims D."/>
            <person name="Brettin T."/>
            <person name="Detter J.C."/>
            <person name="Rohde M."/>
            <person name="Goeker M."/>
            <person name="Bristow J."/>
            <person name="Eisen J.A."/>
            <person name="Markowitz V."/>
            <person name="Kyrpides N.C."/>
            <person name="Klenk H.-P."/>
            <person name="Hugenholtz P."/>
        </authorList>
    </citation>
    <scope>NUCLEOTIDE SEQUENCE [LARGE SCALE GENOMIC DNA]</scope>
    <source>
        <strain evidence="4">DSM 14684 / CIP 108061 / JCM 11494 / NBRC 100937 / ID131577</strain>
    </source>
</reference>
<dbReference type="HOGENOM" id="CLU_065765_1_0_11"/>
<protein>
    <submittedName>
        <fullName evidence="3">Lytic transglycosylase catalytic</fullName>
    </submittedName>
</protein>
<evidence type="ECO:0000256" key="1">
    <source>
        <dbReference type="ARBA" id="ARBA00007734"/>
    </source>
</evidence>
<dbReference type="Proteomes" id="UP000008229">
    <property type="component" value="Chromosome"/>
</dbReference>
<name>D3F3Z9_CONWI</name>
<dbReference type="eggNOG" id="COG0741">
    <property type="taxonomic scope" value="Bacteria"/>
</dbReference>